<dbReference type="Proteomes" id="UP001515480">
    <property type="component" value="Unassembled WGS sequence"/>
</dbReference>
<evidence type="ECO:0008006" key="3">
    <source>
        <dbReference type="Google" id="ProtNLM"/>
    </source>
</evidence>
<comment type="caution">
    <text evidence="1">The sequence shown here is derived from an EMBL/GenBank/DDBJ whole genome shotgun (WGS) entry which is preliminary data.</text>
</comment>
<dbReference type="PANTHER" id="PTHR11183">
    <property type="entry name" value="GLYCOGENIN SUBFAMILY MEMBER"/>
    <property type="match status" value="1"/>
</dbReference>
<reference evidence="1 2" key="1">
    <citation type="journal article" date="2024" name="Science">
        <title>Giant polyketide synthase enzymes in the biosynthesis of giant marine polyether toxins.</title>
        <authorList>
            <person name="Fallon T.R."/>
            <person name="Shende V.V."/>
            <person name="Wierzbicki I.H."/>
            <person name="Pendleton A.L."/>
            <person name="Watervoot N.F."/>
            <person name="Auber R.P."/>
            <person name="Gonzalez D.J."/>
            <person name="Wisecaver J.H."/>
            <person name="Moore B.S."/>
        </authorList>
    </citation>
    <scope>NUCLEOTIDE SEQUENCE [LARGE SCALE GENOMIC DNA]</scope>
    <source>
        <strain evidence="1 2">12B1</strain>
    </source>
</reference>
<dbReference type="AlphaFoldDB" id="A0AB34IQB3"/>
<keyword evidence="2" id="KW-1185">Reference proteome</keyword>
<name>A0AB34IQB3_PRYPA</name>
<evidence type="ECO:0000313" key="1">
    <source>
        <dbReference type="EMBL" id="KAL1504247.1"/>
    </source>
</evidence>
<dbReference type="InterPro" id="IPR029044">
    <property type="entry name" value="Nucleotide-diphossugar_trans"/>
</dbReference>
<gene>
    <name evidence="1" type="ORF">AB1Y20_010656</name>
</gene>
<dbReference type="EMBL" id="JBGBPQ010000020">
    <property type="protein sequence ID" value="KAL1504247.1"/>
    <property type="molecule type" value="Genomic_DNA"/>
</dbReference>
<organism evidence="1 2">
    <name type="scientific">Prymnesium parvum</name>
    <name type="common">Toxic golden alga</name>
    <dbReference type="NCBI Taxonomy" id="97485"/>
    <lineage>
        <taxon>Eukaryota</taxon>
        <taxon>Haptista</taxon>
        <taxon>Haptophyta</taxon>
        <taxon>Prymnesiophyceae</taxon>
        <taxon>Prymnesiales</taxon>
        <taxon>Prymnesiaceae</taxon>
        <taxon>Prymnesium</taxon>
    </lineage>
</organism>
<evidence type="ECO:0000313" key="2">
    <source>
        <dbReference type="Proteomes" id="UP001515480"/>
    </source>
</evidence>
<protein>
    <recommendedName>
        <fullName evidence="3">Hexosyltransferase</fullName>
    </recommendedName>
</protein>
<dbReference type="InterPro" id="IPR050587">
    <property type="entry name" value="GNT1/Glycosyltrans_8"/>
</dbReference>
<proteinExistence type="predicted"/>
<sequence>MEWLAPSQRRWLRETEERIERFGPQSIRGAQHRLLAQGFGLLNFSAGEPKRLRDGGVLVLTANTTALPRAATPLAPVLHVPPKLLARMHRRATRTLTESELSRLASHHAAWRHATRAQWAFALLIAQPLPPHSVRRLTALLPSLVDAAALRDADWQLLLLSRVDSARFFRVVRPAHIPELAAAARLPRREAVGAPAGWDRVSPTLGCEAVVYRRALMKSLLAAFHDDRAPRLNPPDVWIFQHLAARGLLQHVLAPAGSTAVAEEGWVPWQRGRRAWVTLLTGNSVNYTAMALVQVRSVARFSRLAHHVTLITPNVKARARARLAAAGSTVREVPPVEWRHMPPEVGPHWRLVFTKLHLYNMTDYVQVAFLDADMFLADTMADKVFTCEKEVCAVRDHAVAPETGSFMINVGLLVVRPSAARFSELVRRMDGWVSPDVRLPEQEFLSDYYNVTRNGLSPLVGVLPRRFNSCRLTIKALLPGGRPSDLDAVYIVHHCAGFKLDRLPLCIWAPRRGAAPFCNSTHVRLFQRLYLKDHPCAVHSRNRPFCMADRRCQWCTGLVRCVARDTSCDMGSASTRAHANRVGGFTFGGQTAWKGDERDASVIEKVKGDPEL</sequence>
<dbReference type="SUPFAM" id="SSF53448">
    <property type="entry name" value="Nucleotide-diphospho-sugar transferases"/>
    <property type="match status" value="1"/>
</dbReference>
<accession>A0AB34IQB3</accession>
<dbReference type="Gene3D" id="3.90.550.10">
    <property type="entry name" value="Spore Coat Polysaccharide Biosynthesis Protein SpsA, Chain A"/>
    <property type="match status" value="1"/>
</dbReference>